<accession>A0A143FNS4</accession>
<dbReference type="EMBL" id="KU985090">
    <property type="protein sequence ID" value="AMW63897.1"/>
    <property type="molecule type" value="Genomic_DNA"/>
</dbReference>
<sequence>MRKRIALALIKLAHKVYPPKITETLGDDGQPVEVTFDRIVGMALDKARNTPRPKLPNAATAAEVSPYELGVEMANRSLKFMSDAAAANVSGIALGPDPDMVARLAAEERIAKARRDAYSFDSYREQLDKMRAARNPINRKGLGPLTHVRYDE</sequence>
<dbReference type="RefSeq" id="YP_009303836.1">
    <property type="nucleotide sequence ID" value="NC_031261.1"/>
</dbReference>
<name>A0A143FNS4_9CAUD</name>
<organism evidence="1 2">
    <name type="scientific">Mycobacterium phage Shipwreck</name>
    <dbReference type="NCBI Taxonomy" id="1821727"/>
    <lineage>
        <taxon>Viruses</taxon>
        <taxon>Duplodnaviria</taxon>
        <taxon>Heunggongvirae</taxon>
        <taxon>Uroviricota</taxon>
        <taxon>Caudoviricetes</taxon>
        <taxon>Pclasvirinae</taxon>
        <taxon>Fishburnevirus</taxon>
        <taxon>Fishburnevirus shipwreck</taxon>
    </lineage>
</organism>
<evidence type="ECO:0000313" key="1">
    <source>
        <dbReference type="EMBL" id="AMW63897.1"/>
    </source>
</evidence>
<gene>
    <name evidence="1" type="primary">78</name>
    <name evidence="1" type="ORF">SEA_SHIPWRECK_78</name>
</gene>
<reference evidence="1 2" key="1">
    <citation type="submission" date="2016-03" db="EMBL/GenBank/DDBJ databases">
        <authorList>
            <person name="Caplin A.S."/>
            <person name="Drennen C.R."/>
            <person name="Freehling G.E."/>
            <person name="Galaini A.J."/>
            <person name="Glynn R.A."/>
            <person name="Goodwin B.G."/>
            <person name="Jones M.D."/>
            <person name="Kaufman L."/>
            <person name="Kiladjian T."/>
            <person name="Lobo K.E."/>
            <person name="Luu T.H."/>
            <person name="Martin C.L."/>
            <person name="Pizzorno M.C."/>
            <person name="Quindlen K.J."/>
            <person name="Stowe E.L."/>
            <person name="Tolbert A.E."/>
            <person name="Vassallo B.G."/>
            <person name="Wimmer K.R."/>
            <person name="Buck G.A."/>
            <person name="Campbell R."/>
            <person name="Carvalho M.R."/>
            <person name="Duckworth R.A."/>
            <person name="Dunn T."/>
            <person name="Halpern C."/>
            <person name="Johnson A."/>
            <person name="Kiflezghi M.G."/>
            <person name="Lee V."/>
            <person name="Loviza R.A."/>
            <person name="Serrano M.G."/>
            <person name="Shah Z.V."/>
            <person name="Sharma K."/>
            <person name="Voegtly L.J."/>
            <person name="Walstead R."/>
            <person name="Wang Y.P."/>
            <person name="Bowman C.A."/>
            <person name="Russell D.A."/>
            <person name="Pope W.H."/>
            <person name="Jacobs-Sera D."/>
            <person name="Hendrix R.W."/>
            <person name="Hatfull G.F."/>
        </authorList>
    </citation>
    <scope>NUCLEOTIDE SEQUENCE [LARGE SCALE GENOMIC DNA]</scope>
</reference>
<proteinExistence type="predicted"/>
<keyword evidence="2" id="KW-1185">Reference proteome</keyword>
<dbReference type="GeneID" id="29126035"/>
<protein>
    <submittedName>
        <fullName evidence="1">Uncharacterized protein</fullName>
    </submittedName>
</protein>
<dbReference type="KEGG" id="vg:29126035"/>
<evidence type="ECO:0000313" key="2">
    <source>
        <dbReference type="Proteomes" id="UP000202443"/>
    </source>
</evidence>
<dbReference type="OrthoDB" id="27304at10239"/>
<dbReference type="Proteomes" id="UP000202443">
    <property type="component" value="Segment"/>
</dbReference>